<protein>
    <recommendedName>
        <fullName evidence="9">AI-2E family transporter</fullName>
    </recommendedName>
</protein>
<evidence type="ECO:0000256" key="1">
    <source>
        <dbReference type="ARBA" id="ARBA00004141"/>
    </source>
</evidence>
<dbReference type="EMBL" id="HACM01003590">
    <property type="protein sequence ID" value="CRZ04032.1"/>
    <property type="molecule type" value="Transcribed_RNA"/>
</dbReference>
<evidence type="ECO:0000256" key="6">
    <source>
        <dbReference type="SAM" id="MobiDB-lite"/>
    </source>
</evidence>
<comment type="similarity">
    <text evidence="2">Belongs to the autoinducer-2 exporter (AI-2E) (TC 2.A.86) family.</text>
</comment>
<feature type="transmembrane region" description="Helical" evidence="7">
    <location>
        <begin position="66"/>
        <end position="83"/>
    </location>
</feature>
<dbReference type="PANTHER" id="PTHR21716">
    <property type="entry name" value="TRANSMEMBRANE PROTEIN"/>
    <property type="match status" value="1"/>
</dbReference>
<feature type="region of interest" description="Disordered" evidence="6">
    <location>
        <begin position="451"/>
        <end position="471"/>
    </location>
</feature>
<dbReference type="InterPro" id="IPR002549">
    <property type="entry name" value="AI-2E-like"/>
</dbReference>
<feature type="transmembrane region" description="Helical" evidence="7">
    <location>
        <begin position="307"/>
        <end position="331"/>
    </location>
</feature>
<evidence type="ECO:0000256" key="7">
    <source>
        <dbReference type="SAM" id="Phobius"/>
    </source>
</evidence>
<name>A0A0H5QQX6_9EUKA</name>
<sequence length="471" mass="52871">MDLIGGFFDQDASEIIMPNVERPEVTLKLRKEQVRLHKVKQIFNQLLQLCILGMIGTVLYYDLLMVWPHLGALFWAVSCSLLLDRPQQFLLSVRRRIDEKMSNCRRHVLAILTTTYFAIVARSSSIFTAIAWTFVFSALLFFIFGDPRRVVSSVLVSVVVLLITLPIMIMIKTGTDEINGIVTAVHGFVSENHEIKQIFDDFGTSSVYKYVSRYTTSWGWNLPQWDAEAAKLQAASLITWAGQHLAMFVDVSILLVSRTSNAVVAFVTFITFLFYLLTQDPINVHEGLTPFSESDIRGLINSLKQSLIRTFVCSFFIACFHALITYVSFGICGIQFKLILSMLSGVLAIMPIIGSWAIWVPAAIGFAIKASPWRCIVVVVSHLVGDLYVDPAMRSYIPGNSYFVGLSVAMGTFVFGVEGVLVGPLFAGITMTLLDMYRDYTREPIPELPSRFPKRGKGKNVIDRSRRLSEK</sequence>
<keyword evidence="3 7" id="KW-0812">Transmembrane</keyword>
<dbReference type="AlphaFoldDB" id="A0A0H5QQX6"/>
<feature type="transmembrane region" description="Helical" evidence="7">
    <location>
        <begin position="338"/>
        <end position="359"/>
    </location>
</feature>
<evidence type="ECO:0008006" key="9">
    <source>
        <dbReference type="Google" id="ProtNLM"/>
    </source>
</evidence>
<proteinExistence type="inferred from homology"/>
<reference evidence="8" key="1">
    <citation type="submission" date="2015-04" db="EMBL/GenBank/DDBJ databases">
        <title>The genome sequence of the plant pathogenic Rhizarian Plasmodiophora brassicae reveals insights in its biotrophic life cycle and the origin of chitin synthesis.</title>
        <authorList>
            <person name="Schwelm A."/>
            <person name="Fogelqvist J."/>
            <person name="Knaust A."/>
            <person name="Julke S."/>
            <person name="Lilja T."/>
            <person name="Dhandapani V."/>
            <person name="Bonilla-Rosso G."/>
            <person name="Karlsson M."/>
            <person name="Shevchenko A."/>
            <person name="Choi S.R."/>
            <person name="Kim H.G."/>
            <person name="Park J.Y."/>
            <person name="Lim Y.P."/>
            <person name="Ludwig-Muller J."/>
            <person name="Dixelius C."/>
        </authorList>
    </citation>
    <scope>NUCLEOTIDE SEQUENCE</scope>
    <source>
        <tissue evidence="8">Potato root galls</tissue>
    </source>
</reference>
<feature type="transmembrane region" description="Helical" evidence="7">
    <location>
        <begin position="104"/>
        <end position="120"/>
    </location>
</feature>
<feature type="transmembrane region" description="Helical" evidence="7">
    <location>
        <begin position="262"/>
        <end position="278"/>
    </location>
</feature>
<feature type="transmembrane region" description="Helical" evidence="7">
    <location>
        <begin position="371"/>
        <end position="389"/>
    </location>
</feature>
<evidence type="ECO:0000256" key="4">
    <source>
        <dbReference type="ARBA" id="ARBA00022989"/>
    </source>
</evidence>
<comment type="subcellular location">
    <subcellularLocation>
        <location evidence="1">Membrane</location>
        <topology evidence="1">Multi-pass membrane protein</topology>
    </subcellularLocation>
</comment>
<evidence type="ECO:0000256" key="5">
    <source>
        <dbReference type="ARBA" id="ARBA00023136"/>
    </source>
</evidence>
<feature type="transmembrane region" description="Helical" evidence="7">
    <location>
        <begin position="401"/>
        <end position="427"/>
    </location>
</feature>
<dbReference type="GO" id="GO:0016020">
    <property type="term" value="C:membrane"/>
    <property type="evidence" value="ECO:0007669"/>
    <property type="project" value="UniProtKB-SubCell"/>
</dbReference>
<accession>A0A0H5QQX6</accession>
<feature type="compositionally biased region" description="Basic and acidic residues" evidence="6">
    <location>
        <begin position="460"/>
        <end position="471"/>
    </location>
</feature>
<keyword evidence="4 7" id="KW-1133">Transmembrane helix</keyword>
<feature type="transmembrane region" description="Helical" evidence="7">
    <location>
        <begin position="42"/>
        <end position="60"/>
    </location>
</feature>
<keyword evidence="5 7" id="KW-0472">Membrane</keyword>
<organism evidence="8">
    <name type="scientific">Spongospora subterranea</name>
    <dbReference type="NCBI Taxonomy" id="70186"/>
    <lineage>
        <taxon>Eukaryota</taxon>
        <taxon>Sar</taxon>
        <taxon>Rhizaria</taxon>
        <taxon>Endomyxa</taxon>
        <taxon>Phytomyxea</taxon>
        <taxon>Plasmodiophorida</taxon>
        <taxon>Plasmodiophoridae</taxon>
        <taxon>Spongospora</taxon>
    </lineage>
</organism>
<dbReference type="Pfam" id="PF01594">
    <property type="entry name" value="AI-2E_transport"/>
    <property type="match status" value="1"/>
</dbReference>
<dbReference type="PANTHER" id="PTHR21716:SF4">
    <property type="entry name" value="TRANSMEMBRANE PROTEIN 245"/>
    <property type="match status" value="1"/>
</dbReference>
<feature type="transmembrane region" description="Helical" evidence="7">
    <location>
        <begin position="126"/>
        <end position="144"/>
    </location>
</feature>
<feature type="transmembrane region" description="Helical" evidence="7">
    <location>
        <begin position="151"/>
        <end position="171"/>
    </location>
</feature>
<evidence type="ECO:0000313" key="8">
    <source>
        <dbReference type="EMBL" id="CRZ04032.1"/>
    </source>
</evidence>
<evidence type="ECO:0000256" key="3">
    <source>
        <dbReference type="ARBA" id="ARBA00022692"/>
    </source>
</evidence>
<evidence type="ECO:0000256" key="2">
    <source>
        <dbReference type="ARBA" id="ARBA00009773"/>
    </source>
</evidence>